<evidence type="ECO:0000313" key="2">
    <source>
        <dbReference type="Proteomes" id="UP000282378"/>
    </source>
</evidence>
<proteinExistence type="predicted"/>
<protein>
    <submittedName>
        <fullName evidence="1">Uncharacterized protein</fullName>
    </submittedName>
</protein>
<dbReference type="AlphaFoldDB" id="A0A3M2U3Y6"/>
<accession>A0A3M2U3Y6</accession>
<dbReference type="EMBL" id="RBNL01004884">
    <property type="protein sequence ID" value="RML21532.1"/>
    <property type="molecule type" value="Genomic_DNA"/>
</dbReference>
<sequence length="53" mass="6045">MLPMDSRSQFEQVYADSNSLPVSFVNLCRQGDSYSVPKVSSAWFWWQLGRATA</sequence>
<name>A0A3M2U3Y6_PSEYM</name>
<reference evidence="1 2" key="1">
    <citation type="submission" date="2018-08" db="EMBL/GenBank/DDBJ databases">
        <title>Recombination of ecologically and evolutionarily significant loci maintains genetic cohesion in the Pseudomonas syringae species complex.</title>
        <authorList>
            <person name="Dillon M."/>
            <person name="Thakur S."/>
            <person name="Almeida R.N.D."/>
            <person name="Weir B.S."/>
            <person name="Guttman D.S."/>
        </authorList>
    </citation>
    <scope>NUCLEOTIDE SEQUENCE [LARGE SCALE GENOMIC DNA]</scope>
    <source>
        <strain evidence="1 2">88_10</strain>
    </source>
</reference>
<comment type="caution">
    <text evidence="1">The sequence shown here is derived from an EMBL/GenBank/DDBJ whole genome shotgun (WGS) entry which is preliminary data.</text>
</comment>
<gene>
    <name evidence="1" type="ORF">APX70_03904</name>
</gene>
<organism evidence="1 2">
    <name type="scientific">Pseudomonas syringae pv. maculicola</name>
    <dbReference type="NCBI Taxonomy" id="59511"/>
    <lineage>
        <taxon>Bacteria</taxon>
        <taxon>Pseudomonadati</taxon>
        <taxon>Pseudomonadota</taxon>
        <taxon>Gammaproteobacteria</taxon>
        <taxon>Pseudomonadales</taxon>
        <taxon>Pseudomonadaceae</taxon>
        <taxon>Pseudomonas</taxon>
    </lineage>
</organism>
<dbReference type="Proteomes" id="UP000282378">
    <property type="component" value="Unassembled WGS sequence"/>
</dbReference>
<evidence type="ECO:0000313" key="1">
    <source>
        <dbReference type="EMBL" id="RML21532.1"/>
    </source>
</evidence>